<keyword evidence="2" id="KW-1185">Reference proteome</keyword>
<gene>
    <name evidence="1" type="ORF">GU334_00705</name>
</gene>
<name>A0AAE7CRH0_9LACT</name>
<dbReference type="EMBL" id="CP047628">
    <property type="protein sequence ID" value="QIW57529.1"/>
    <property type="molecule type" value="Genomic_DNA"/>
</dbReference>
<evidence type="ECO:0000313" key="2">
    <source>
        <dbReference type="Proteomes" id="UP000501558"/>
    </source>
</evidence>
<reference evidence="1 2" key="1">
    <citation type="submission" date="2019-12" db="EMBL/GenBank/DDBJ databases">
        <title>Whole genome sequences of Lactococcus raffinolactis strains isolated from sewage.</title>
        <authorList>
            <person name="Ybazeta G."/>
            <person name="Ross M."/>
            <person name="Brabant-Kirwan D."/>
            <person name="Saleh M."/>
            <person name="Dillon J.A."/>
            <person name="Splinter K."/>
            <person name="Nokhbeh R."/>
        </authorList>
    </citation>
    <scope>NUCLEOTIDE SEQUENCE [LARGE SCALE GENOMIC DNA]</scope>
    <source>
        <strain evidence="1 2">Lr_19_14</strain>
    </source>
</reference>
<organism evidence="1 2">
    <name type="scientific">Pseudolactococcus raffinolactis</name>
    <dbReference type="NCBI Taxonomy" id="1366"/>
    <lineage>
        <taxon>Bacteria</taxon>
        <taxon>Bacillati</taxon>
        <taxon>Bacillota</taxon>
        <taxon>Bacilli</taxon>
        <taxon>Lactobacillales</taxon>
        <taxon>Streptococcaceae</taxon>
        <taxon>Pseudolactococcus</taxon>
    </lineage>
</organism>
<accession>A0AAE7CRH0</accession>
<evidence type="ECO:0000313" key="1">
    <source>
        <dbReference type="EMBL" id="QIW57529.1"/>
    </source>
</evidence>
<protein>
    <submittedName>
        <fullName evidence="1">Uncharacterized protein</fullName>
    </submittedName>
</protein>
<dbReference type="RefSeq" id="WP_167840936.1">
    <property type="nucleotide sequence ID" value="NZ_CP047628.1"/>
</dbReference>
<proteinExistence type="predicted"/>
<dbReference type="Proteomes" id="UP000501558">
    <property type="component" value="Chromosome"/>
</dbReference>
<dbReference type="AlphaFoldDB" id="A0AAE7CRH0"/>
<sequence>MKLTKKRVAIATAAAALATIGIFGGTYAKYRTETLPTTDNARLAKFYLKSENELNLFSTEYDNYSVSGGHDVRNDGSDTQNLIAPNVATSQDLEFSVVTEVKSTLTFSGLGIDTNLPNNLWDYIKISVGGTQYTLTQLKASPTVPEYEVAAVIPAGTTATTPATFYKVPVAFEWALDNYVDDAETTAAIAQATNTTYVGEYYLKLTGSATLTQID</sequence>